<reference evidence="1" key="1">
    <citation type="submission" date="2022-04" db="EMBL/GenBank/DDBJ databases">
        <title>Genome of the entomopathogenic fungus Entomophthora muscae.</title>
        <authorList>
            <person name="Elya C."/>
            <person name="Lovett B.R."/>
            <person name="Lee E."/>
            <person name="Macias A.M."/>
            <person name="Hajek A.E."/>
            <person name="De Bivort B.L."/>
            <person name="Kasson M.T."/>
            <person name="De Fine Licht H.H."/>
            <person name="Stajich J.E."/>
        </authorList>
    </citation>
    <scope>NUCLEOTIDE SEQUENCE</scope>
    <source>
        <strain evidence="1">Berkeley</strain>
    </source>
</reference>
<organism evidence="1 2">
    <name type="scientific">Entomophthora muscae</name>
    <dbReference type="NCBI Taxonomy" id="34485"/>
    <lineage>
        <taxon>Eukaryota</taxon>
        <taxon>Fungi</taxon>
        <taxon>Fungi incertae sedis</taxon>
        <taxon>Zoopagomycota</taxon>
        <taxon>Entomophthoromycotina</taxon>
        <taxon>Entomophthoromycetes</taxon>
        <taxon>Entomophthorales</taxon>
        <taxon>Entomophthoraceae</taxon>
        <taxon>Entomophthora</taxon>
    </lineage>
</organism>
<accession>A0ACC2SX20</accession>
<gene>
    <name evidence="1" type="ORF">DSO57_1007720</name>
</gene>
<evidence type="ECO:0000313" key="1">
    <source>
        <dbReference type="EMBL" id="KAJ9066647.1"/>
    </source>
</evidence>
<evidence type="ECO:0000313" key="2">
    <source>
        <dbReference type="Proteomes" id="UP001165960"/>
    </source>
</evidence>
<keyword evidence="2" id="KW-1185">Reference proteome</keyword>
<protein>
    <submittedName>
        <fullName evidence="1">Uncharacterized protein</fullName>
    </submittedName>
</protein>
<comment type="caution">
    <text evidence="1">The sequence shown here is derived from an EMBL/GenBank/DDBJ whole genome shotgun (WGS) entry which is preliminary data.</text>
</comment>
<dbReference type="Proteomes" id="UP001165960">
    <property type="component" value="Unassembled WGS sequence"/>
</dbReference>
<sequence>MNAKELIWLQDTTERDLLYGSQSLSEATHAPWSCVNFGMDKVDYLAKFEIHIPTCNGKLAPIAVERKCIEYAYDWFMYMTTHEVERVVFEAAVLVIAGLTIMEEKAGAAMGCSIFGISLELLLKDIGHALHPRACARLRTLVIQSVESQGSRQDTNMDHHLKTLEGISSCYLNYMRWRNIDGYYEVAMLCSFATMGESCAELTVGVANDILEAAILTHDTHSVLRHFEEDEMANCHRFLHPNLQVSISRAFERVAGLRNNIRFDCSIPASIKRCAMVAISACHSFNYACRRYRYGADFANVANFVNSAPTFTCPFSNLPKASVPFSKLTQKLP</sequence>
<dbReference type="EMBL" id="QTSX02004283">
    <property type="protein sequence ID" value="KAJ9066647.1"/>
    <property type="molecule type" value="Genomic_DNA"/>
</dbReference>
<name>A0ACC2SX20_9FUNG</name>
<proteinExistence type="predicted"/>